<evidence type="ECO:0000256" key="8">
    <source>
        <dbReference type="ARBA" id="ARBA00022848"/>
    </source>
</evidence>
<keyword evidence="8" id="KW-0492">Microsome</keyword>
<dbReference type="PANTHER" id="PTHR24300">
    <property type="entry name" value="CYTOCHROME P450 508A4-RELATED"/>
    <property type="match status" value="1"/>
</dbReference>
<dbReference type="EMBL" id="BEZZ01000360">
    <property type="protein sequence ID" value="GCC31424.1"/>
    <property type="molecule type" value="Genomic_DNA"/>
</dbReference>
<organism evidence="16 17">
    <name type="scientific">Chiloscyllium punctatum</name>
    <name type="common">Brownbanded bambooshark</name>
    <name type="synonym">Hemiscyllium punctatum</name>
    <dbReference type="NCBI Taxonomy" id="137246"/>
    <lineage>
        <taxon>Eukaryota</taxon>
        <taxon>Metazoa</taxon>
        <taxon>Chordata</taxon>
        <taxon>Craniata</taxon>
        <taxon>Vertebrata</taxon>
        <taxon>Chondrichthyes</taxon>
        <taxon>Elasmobranchii</taxon>
        <taxon>Galeomorphii</taxon>
        <taxon>Galeoidea</taxon>
        <taxon>Orectolobiformes</taxon>
        <taxon>Hemiscylliidae</taxon>
        <taxon>Chiloscyllium</taxon>
    </lineage>
</organism>
<dbReference type="STRING" id="137246.A0A401SLZ8"/>
<gene>
    <name evidence="16" type="ORF">chiPu_0009882</name>
</gene>
<keyword evidence="15" id="KW-1133">Transmembrane helix</keyword>
<dbReference type="PRINTS" id="PR00463">
    <property type="entry name" value="EP450I"/>
</dbReference>
<dbReference type="PANTHER" id="PTHR24300:SF153">
    <property type="entry name" value="CYTOCHROME P450 2G1-LIKE-RELATED"/>
    <property type="match status" value="1"/>
</dbReference>
<evidence type="ECO:0000256" key="3">
    <source>
        <dbReference type="ARBA" id="ARBA00004406"/>
    </source>
</evidence>
<dbReference type="Pfam" id="PF00067">
    <property type="entry name" value="p450"/>
    <property type="match status" value="1"/>
</dbReference>
<dbReference type="GO" id="GO:0006805">
    <property type="term" value="P:xenobiotic metabolic process"/>
    <property type="evidence" value="ECO:0007669"/>
    <property type="project" value="TreeGrafter"/>
</dbReference>
<keyword evidence="17" id="KW-1185">Reference proteome</keyword>
<feature type="transmembrane region" description="Helical" evidence="15">
    <location>
        <begin position="6"/>
        <end position="25"/>
    </location>
</feature>
<comment type="similarity">
    <text evidence="4 14">Belongs to the cytochrome P450 family.</text>
</comment>
<reference evidence="16 17" key="1">
    <citation type="journal article" date="2018" name="Nat. Ecol. Evol.">
        <title>Shark genomes provide insights into elasmobranch evolution and the origin of vertebrates.</title>
        <authorList>
            <person name="Hara Y"/>
            <person name="Yamaguchi K"/>
            <person name="Onimaru K"/>
            <person name="Kadota M"/>
            <person name="Koyanagi M"/>
            <person name="Keeley SD"/>
            <person name="Tatsumi K"/>
            <person name="Tanaka K"/>
            <person name="Motone F"/>
            <person name="Kageyama Y"/>
            <person name="Nozu R"/>
            <person name="Adachi N"/>
            <person name="Nishimura O"/>
            <person name="Nakagawa R"/>
            <person name="Tanegashima C"/>
            <person name="Kiyatake I"/>
            <person name="Matsumoto R"/>
            <person name="Murakumo K"/>
            <person name="Nishida K"/>
            <person name="Terakita A"/>
            <person name="Kuratani S"/>
            <person name="Sato K"/>
            <person name="Hyodo S Kuraku.S."/>
        </authorList>
    </citation>
    <scope>NUCLEOTIDE SEQUENCE [LARGE SCALE GENOMIC DNA]</scope>
</reference>
<dbReference type="InterPro" id="IPR001128">
    <property type="entry name" value="Cyt_P450"/>
</dbReference>
<dbReference type="OMA" id="LDMSHRF"/>
<evidence type="ECO:0000313" key="16">
    <source>
        <dbReference type="EMBL" id="GCC31424.1"/>
    </source>
</evidence>
<dbReference type="InterPro" id="IPR017972">
    <property type="entry name" value="Cyt_P450_CS"/>
</dbReference>
<dbReference type="InterPro" id="IPR050182">
    <property type="entry name" value="Cytochrome_P450_fam2"/>
</dbReference>
<evidence type="ECO:0000256" key="1">
    <source>
        <dbReference type="ARBA" id="ARBA00001971"/>
    </source>
</evidence>
<dbReference type="CDD" id="cd11026">
    <property type="entry name" value="CYP2"/>
    <property type="match status" value="1"/>
</dbReference>
<name>A0A401SLZ8_CHIPU</name>
<evidence type="ECO:0000256" key="13">
    <source>
        <dbReference type="PIRSR" id="PIRSR602401-1"/>
    </source>
</evidence>
<keyword evidence="6 13" id="KW-0479">Metal-binding</keyword>
<dbReference type="AlphaFoldDB" id="A0A401SLZ8"/>
<evidence type="ECO:0000256" key="9">
    <source>
        <dbReference type="ARBA" id="ARBA00023002"/>
    </source>
</evidence>
<evidence type="ECO:0000256" key="4">
    <source>
        <dbReference type="ARBA" id="ARBA00010617"/>
    </source>
</evidence>
<evidence type="ECO:0000256" key="11">
    <source>
        <dbReference type="ARBA" id="ARBA00023033"/>
    </source>
</evidence>
<evidence type="ECO:0000313" key="17">
    <source>
        <dbReference type="Proteomes" id="UP000287033"/>
    </source>
</evidence>
<keyword evidence="7" id="KW-0256">Endoplasmic reticulum</keyword>
<evidence type="ECO:0008006" key="18">
    <source>
        <dbReference type="Google" id="ProtNLM"/>
    </source>
</evidence>
<keyword evidence="9 14" id="KW-0560">Oxidoreductase</keyword>
<dbReference type="GO" id="GO:0016712">
    <property type="term" value="F:oxidoreductase activity, acting on paired donors, with incorporation or reduction of molecular oxygen, reduced flavin or flavoprotein as one donor, and incorporation of one atom of oxygen"/>
    <property type="evidence" value="ECO:0007669"/>
    <property type="project" value="TreeGrafter"/>
</dbReference>
<dbReference type="GO" id="GO:0020037">
    <property type="term" value="F:heme binding"/>
    <property type="evidence" value="ECO:0007669"/>
    <property type="project" value="InterPro"/>
</dbReference>
<dbReference type="InterPro" id="IPR036396">
    <property type="entry name" value="Cyt_P450_sf"/>
</dbReference>
<evidence type="ECO:0000256" key="10">
    <source>
        <dbReference type="ARBA" id="ARBA00023004"/>
    </source>
</evidence>
<evidence type="ECO:0000256" key="7">
    <source>
        <dbReference type="ARBA" id="ARBA00022824"/>
    </source>
</evidence>
<dbReference type="Gene3D" id="1.10.630.10">
    <property type="entry name" value="Cytochrome P450"/>
    <property type="match status" value="1"/>
</dbReference>
<dbReference type="GO" id="GO:0006082">
    <property type="term" value="P:organic acid metabolic process"/>
    <property type="evidence" value="ECO:0007669"/>
    <property type="project" value="TreeGrafter"/>
</dbReference>
<dbReference type="SUPFAM" id="SSF48264">
    <property type="entry name" value="Cytochrome P450"/>
    <property type="match status" value="1"/>
</dbReference>
<evidence type="ECO:0000256" key="14">
    <source>
        <dbReference type="RuleBase" id="RU000461"/>
    </source>
</evidence>
<evidence type="ECO:0000256" key="6">
    <source>
        <dbReference type="ARBA" id="ARBA00022723"/>
    </source>
</evidence>
<evidence type="ECO:0000256" key="12">
    <source>
        <dbReference type="ARBA" id="ARBA00023136"/>
    </source>
</evidence>
<keyword evidence="11 14" id="KW-0503">Monooxygenase</keyword>
<dbReference type="Proteomes" id="UP000287033">
    <property type="component" value="Unassembled WGS sequence"/>
</dbReference>
<sequence>MDFSTIGVTLIAFLLTVLLLLVRSWKSKLIYRKLPPGPPALPFLGNALQIDKRAPDKCLMKLAKKYGSVFTVWLGPRPAVVLCGYETVKEALVNQADDFGARGTVPSIRKITNGYGIASSNGHRSLQLRNFAVKTLRHFGRGSKTLESFIQQEAECLVEVFRRTEGSAFDPTFQLTCATANIMCAVVFGNRFDYTDKNLLTLLDMITENMRVISSPWGQLYDLLPSILDRLPGPHNRLFKNAAKIKDFLREMIQNHKDVHTKDRPWDFTASFLAKMEEEEDNPKTEFNDENLLLSIFNIFLAGTDTTSSTMRWGLLLFLKYPDVQEKIQNEIDEVIGSERTPAMEDREKMPYTNAAICEIQRYSNIIPLNLPHTVTRDTDFKGFVIPKGMIVIPVLASVLYDCNCWENPNSFNPDRFLDEEGRFKKNEAFMPFSSGNRMCIGKTVAQMQLFLFLTTLLQNFTLRSPVEPHTIDISPLSSGFSTLHRPYQLYCVPRKSARHMASE</sequence>
<comment type="cofactor">
    <cofactor evidence="1 13">
        <name>heme</name>
        <dbReference type="ChEBI" id="CHEBI:30413"/>
    </cofactor>
</comment>
<keyword evidence="15" id="KW-0812">Transmembrane</keyword>
<comment type="subcellular location">
    <subcellularLocation>
        <location evidence="3">Endoplasmic reticulum membrane</location>
        <topology evidence="3">Peripheral membrane protein</topology>
    </subcellularLocation>
    <subcellularLocation>
        <location evidence="2">Microsome membrane</location>
        <topology evidence="2">Peripheral membrane protein</topology>
    </subcellularLocation>
</comment>
<evidence type="ECO:0000256" key="5">
    <source>
        <dbReference type="ARBA" id="ARBA00022617"/>
    </source>
</evidence>
<proteinExistence type="inferred from homology"/>
<dbReference type="GO" id="GO:0005789">
    <property type="term" value="C:endoplasmic reticulum membrane"/>
    <property type="evidence" value="ECO:0007669"/>
    <property type="project" value="UniProtKB-SubCell"/>
</dbReference>
<dbReference type="PROSITE" id="PS00086">
    <property type="entry name" value="CYTOCHROME_P450"/>
    <property type="match status" value="1"/>
</dbReference>
<comment type="caution">
    <text evidence="16">The sequence shown here is derived from an EMBL/GenBank/DDBJ whole genome shotgun (WGS) entry which is preliminary data.</text>
</comment>
<protein>
    <recommendedName>
        <fullName evidence="18">Cytochrome P450</fullName>
    </recommendedName>
</protein>
<dbReference type="FunFam" id="1.10.630.10:FF:000238">
    <property type="entry name" value="Cytochrome P450 2A6"/>
    <property type="match status" value="1"/>
</dbReference>
<keyword evidence="5 13" id="KW-0349">Heme</keyword>
<keyword evidence="12 15" id="KW-0472">Membrane</keyword>
<dbReference type="OrthoDB" id="1055148at2759"/>
<keyword evidence="10 13" id="KW-0408">Iron</keyword>
<dbReference type="PRINTS" id="PR00385">
    <property type="entry name" value="P450"/>
</dbReference>
<feature type="binding site" description="axial binding residue" evidence="13">
    <location>
        <position position="440"/>
    </location>
    <ligand>
        <name>heme</name>
        <dbReference type="ChEBI" id="CHEBI:30413"/>
    </ligand>
    <ligandPart>
        <name>Fe</name>
        <dbReference type="ChEBI" id="CHEBI:18248"/>
    </ligandPart>
</feature>
<evidence type="ECO:0000256" key="2">
    <source>
        <dbReference type="ARBA" id="ARBA00004174"/>
    </source>
</evidence>
<evidence type="ECO:0000256" key="15">
    <source>
        <dbReference type="SAM" id="Phobius"/>
    </source>
</evidence>
<accession>A0A401SLZ8</accession>
<dbReference type="InterPro" id="IPR002401">
    <property type="entry name" value="Cyt_P450_E_grp-I"/>
</dbReference>
<dbReference type="GO" id="GO:0005506">
    <property type="term" value="F:iron ion binding"/>
    <property type="evidence" value="ECO:0007669"/>
    <property type="project" value="InterPro"/>
</dbReference>